<dbReference type="Proteomes" id="UP000256964">
    <property type="component" value="Unassembled WGS sequence"/>
</dbReference>
<organism evidence="1 2">
    <name type="scientific">Lentinus brumalis</name>
    <dbReference type="NCBI Taxonomy" id="2498619"/>
    <lineage>
        <taxon>Eukaryota</taxon>
        <taxon>Fungi</taxon>
        <taxon>Dikarya</taxon>
        <taxon>Basidiomycota</taxon>
        <taxon>Agaricomycotina</taxon>
        <taxon>Agaricomycetes</taxon>
        <taxon>Polyporales</taxon>
        <taxon>Polyporaceae</taxon>
        <taxon>Lentinus</taxon>
    </lineage>
</organism>
<dbReference type="EMBL" id="KZ857444">
    <property type="protein sequence ID" value="RDX44854.1"/>
    <property type="molecule type" value="Genomic_DNA"/>
</dbReference>
<evidence type="ECO:0000313" key="1">
    <source>
        <dbReference type="EMBL" id="RDX44854.1"/>
    </source>
</evidence>
<sequence>MLQRRTRIFILSFELPVHYCNALDSGDAIPSPGLEMSWLRAHEIFFVPRSPGVFDIYVEGPRVKALRSAAIRSTCTSGDLPVTTHHSAAGLRYLVTHVLRNAVKCRSKRYIRPHGNTHHIPLRWRPFLLIDS</sequence>
<proteinExistence type="predicted"/>
<gene>
    <name evidence="1" type="ORF">OH76DRAFT_1035690</name>
</gene>
<protein>
    <submittedName>
        <fullName evidence="1">Uncharacterized protein</fullName>
    </submittedName>
</protein>
<dbReference type="AlphaFoldDB" id="A0A371CX31"/>
<accession>A0A371CX31</accession>
<keyword evidence="2" id="KW-1185">Reference proteome</keyword>
<evidence type="ECO:0000313" key="2">
    <source>
        <dbReference type="Proteomes" id="UP000256964"/>
    </source>
</evidence>
<reference evidence="1 2" key="1">
    <citation type="journal article" date="2018" name="Biotechnol. Biofuels">
        <title>Integrative visual omics of the white-rot fungus Polyporus brumalis exposes the biotechnological potential of its oxidative enzymes for delignifying raw plant biomass.</title>
        <authorList>
            <person name="Miyauchi S."/>
            <person name="Rancon A."/>
            <person name="Drula E."/>
            <person name="Hage H."/>
            <person name="Chaduli D."/>
            <person name="Favel A."/>
            <person name="Grisel S."/>
            <person name="Henrissat B."/>
            <person name="Herpoel-Gimbert I."/>
            <person name="Ruiz-Duenas F.J."/>
            <person name="Chevret D."/>
            <person name="Hainaut M."/>
            <person name="Lin J."/>
            <person name="Wang M."/>
            <person name="Pangilinan J."/>
            <person name="Lipzen A."/>
            <person name="Lesage-Meessen L."/>
            <person name="Navarro D."/>
            <person name="Riley R."/>
            <person name="Grigoriev I.V."/>
            <person name="Zhou S."/>
            <person name="Raouche S."/>
            <person name="Rosso M.N."/>
        </authorList>
    </citation>
    <scope>NUCLEOTIDE SEQUENCE [LARGE SCALE GENOMIC DNA]</scope>
    <source>
        <strain evidence="1 2">BRFM 1820</strain>
    </source>
</reference>
<name>A0A371CX31_9APHY</name>